<evidence type="ECO:0000313" key="3">
    <source>
        <dbReference type="Proteomes" id="UP001357485"/>
    </source>
</evidence>
<organism evidence="2 3">
    <name type="scientific">Cryomyces antarcticus</name>
    <dbReference type="NCBI Taxonomy" id="329879"/>
    <lineage>
        <taxon>Eukaryota</taxon>
        <taxon>Fungi</taxon>
        <taxon>Dikarya</taxon>
        <taxon>Ascomycota</taxon>
        <taxon>Pezizomycotina</taxon>
        <taxon>Dothideomycetes</taxon>
        <taxon>Dothideomycetes incertae sedis</taxon>
        <taxon>Cryomyces</taxon>
    </lineage>
</organism>
<evidence type="ECO:0000313" key="2">
    <source>
        <dbReference type="EMBL" id="KAK5104020.1"/>
    </source>
</evidence>
<comment type="caution">
    <text evidence="2">The sequence shown here is derived from an EMBL/GenBank/DDBJ whole genome shotgun (WGS) entry which is preliminary data.</text>
</comment>
<gene>
    <name evidence="2" type="ORF">LTR16_006793</name>
</gene>
<keyword evidence="3" id="KW-1185">Reference proteome</keyword>
<accession>A0ABR0KQ41</accession>
<name>A0ABR0KQ41_9PEZI</name>
<proteinExistence type="predicted"/>
<sequence length="94" mass="9597">MTQPAGTVASTYTQYEGTATVTSNSTFTQPGGTSATMFTQPGGTVTSTATATSTITETALGATTTSTNGYYGTRHDEHGVELYGYGIGSKGQDH</sequence>
<feature type="region of interest" description="Disordered" evidence="1">
    <location>
        <begin position="23"/>
        <end position="42"/>
    </location>
</feature>
<dbReference type="EMBL" id="JAVRRA010025953">
    <property type="protein sequence ID" value="KAK5104020.1"/>
    <property type="molecule type" value="Genomic_DNA"/>
</dbReference>
<protein>
    <submittedName>
        <fullName evidence="2">Uncharacterized protein</fullName>
    </submittedName>
</protein>
<evidence type="ECO:0000256" key="1">
    <source>
        <dbReference type="SAM" id="MobiDB-lite"/>
    </source>
</evidence>
<reference evidence="2 3" key="1">
    <citation type="submission" date="2023-08" db="EMBL/GenBank/DDBJ databases">
        <title>Black Yeasts Isolated from many extreme environments.</title>
        <authorList>
            <person name="Coleine C."/>
            <person name="Stajich J.E."/>
            <person name="Selbmann L."/>
        </authorList>
    </citation>
    <scope>NUCLEOTIDE SEQUENCE [LARGE SCALE GENOMIC DNA]</scope>
    <source>
        <strain evidence="2 3">CCFEE 536</strain>
    </source>
</reference>
<dbReference type="Proteomes" id="UP001357485">
    <property type="component" value="Unassembled WGS sequence"/>
</dbReference>